<sequence length="104" mass="11093">MSVTSQSIIATAAASTAMAAHIESVGASAPPLLCAGDGAGRGELGGAFGWEIQTCYHLQRNLHFQRVIHNQHHRPRAPTLNPLHLPIQNLQLTQCLHRSAAIQG</sequence>
<reference evidence="1 2" key="1">
    <citation type="journal article" date="2022" name="bioRxiv">
        <title>The genome of the oomycete Peronosclerospora sorghi, a cosmopolitan pathogen of maize and sorghum, is inflated with dispersed pseudogenes.</title>
        <authorList>
            <person name="Fletcher K."/>
            <person name="Martin F."/>
            <person name="Isakeit T."/>
            <person name="Cavanaugh K."/>
            <person name="Magill C."/>
            <person name="Michelmore R."/>
        </authorList>
    </citation>
    <scope>NUCLEOTIDE SEQUENCE [LARGE SCALE GENOMIC DNA]</scope>
    <source>
        <strain evidence="1">P6</strain>
    </source>
</reference>
<gene>
    <name evidence="1" type="ORF">PsorP6_005889</name>
</gene>
<accession>A0ACC0W352</accession>
<dbReference type="Proteomes" id="UP001163321">
    <property type="component" value="Chromosome 4"/>
</dbReference>
<keyword evidence="2" id="KW-1185">Reference proteome</keyword>
<protein>
    <submittedName>
        <fullName evidence="1">Uncharacterized protein</fullName>
    </submittedName>
</protein>
<evidence type="ECO:0000313" key="1">
    <source>
        <dbReference type="EMBL" id="KAI9913080.1"/>
    </source>
</evidence>
<proteinExistence type="predicted"/>
<dbReference type="EMBL" id="CM047583">
    <property type="protein sequence ID" value="KAI9913080.1"/>
    <property type="molecule type" value="Genomic_DNA"/>
</dbReference>
<comment type="caution">
    <text evidence="1">The sequence shown here is derived from an EMBL/GenBank/DDBJ whole genome shotgun (WGS) entry which is preliminary data.</text>
</comment>
<name>A0ACC0W352_9STRA</name>
<evidence type="ECO:0000313" key="2">
    <source>
        <dbReference type="Proteomes" id="UP001163321"/>
    </source>
</evidence>
<organism evidence="1 2">
    <name type="scientific">Peronosclerospora sorghi</name>
    <dbReference type="NCBI Taxonomy" id="230839"/>
    <lineage>
        <taxon>Eukaryota</taxon>
        <taxon>Sar</taxon>
        <taxon>Stramenopiles</taxon>
        <taxon>Oomycota</taxon>
        <taxon>Peronosporomycetes</taxon>
        <taxon>Peronosporales</taxon>
        <taxon>Peronosporaceae</taxon>
        <taxon>Peronosclerospora</taxon>
    </lineage>
</organism>